<dbReference type="InterPro" id="IPR005180">
    <property type="entry name" value="DUF302"/>
</dbReference>
<dbReference type="Pfam" id="PF03625">
    <property type="entry name" value="DUF302"/>
    <property type="match status" value="1"/>
</dbReference>
<dbReference type="SUPFAM" id="SSF103247">
    <property type="entry name" value="TT1751-like"/>
    <property type="match status" value="1"/>
</dbReference>
<accession>A0A558CX03</accession>
<dbReference type="AlphaFoldDB" id="A0A558CX03"/>
<dbReference type="EMBL" id="VMRY01000059">
    <property type="protein sequence ID" value="TVT53276.1"/>
    <property type="molecule type" value="Genomic_DNA"/>
</dbReference>
<dbReference type="Gene3D" id="3.30.310.70">
    <property type="entry name" value="TT1751-like domain"/>
    <property type="match status" value="1"/>
</dbReference>
<reference evidence="2 3" key="1">
    <citation type="submission" date="2019-07" db="EMBL/GenBank/DDBJ databases">
        <title>The pathways for chlorine oxyanion respiration interact through the shared metabolite chlorate.</title>
        <authorList>
            <person name="Barnum T.P."/>
            <person name="Cheng Y."/>
            <person name="Hill K.A."/>
            <person name="Lucas L.N."/>
            <person name="Carlson H.K."/>
            <person name="Coates J.D."/>
        </authorList>
    </citation>
    <scope>NUCLEOTIDE SEQUENCE [LARGE SCALE GENOMIC DNA]</scope>
    <source>
        <strain evidence="2">BK-3</strain>
    </source>
</reference>
<proteinExistence type="predicted"/>
<feature type="domain" description="DUF302" evidence="1">
    <location>
        <begin position="34"/>
        <end position="97"/>
    </location>
</feature>
<evidence type="ECO:0000259" key="1">
    <source>
        <dbReference type="Pfam" id="PF03625"/>
    </source>
</evidence>
<dbReference type="CDD" id="cd14797">
    <property type="entry name" value="DUF302"/>
    <property type="match status" value="1"/>
</dbReference>
<evidence type="ECO:0000313" key="3">
    <source>
        <dbReference type="Proteomes" id="UP000317355"/>
    </source>
</evidence>
<evidence type="ECO:0000313" key="2">
    <source>
        <dbReference type="EMBL" id="TVT53276.1"/>
    </source>
</evidence>
<dbReference type="PANTHER" id="PTHR38342:SF1">
    <property type="entry name" value="SLR5037 PROTEIN"/>
    <property type="match status" value="1"/>
</dbReference>
<dbReference type="InterPro" id="IPR035923">
    <property type="entry name" value="TT1751-like_sf"/>
</dbReference>
<name>A0A558CX03_9GAMM</name>
<organism evidence="2 3">
    <name type="scientific">Sedimenticola thiotaurini</name>
    <dbReference type="NCBI Taxonomy" id="1543721"/>
    <lineage>
        <taxon>Bacteria</taxon>
        <taxon>Pseudomonadati</taxon>
        <taxon>Pseudomonadota</taxon>
        <taxon>Gammaproteobacteria</taxon>
        <taxon>Chromatiales</taxon>
        <taxon>Sedimenticolaceae</taxon>
        <taxon>Sedimenticola</taxon>
    </lineage>
</organism>
<dbReference type="PANTHER" id="PTHR38342">
    <property type="entry name" value="SLR5037 PROTEIN"/>
    <property type="match status" value="1"/>
</dbReference>
<gene>
    <name evidence="2" type="ORF">FHK82_12285</name>
</gene>
<dbReference type="PIRSF" id="PIRSF021774">
    <property type="entry name" value="UCP021774"/>
    <property type="match status" value="1"/>
</dbReference>
<comment type="caution">
    <text evidence="2">The sequence shown here is derived from an EMBL/GenBank/DDBJ whole genome shotgun (WGS) entry which is preliminary data.</text>
</comment>
<protein>
    <submittedName>
        <fullName evidence="2">DUF302 domain-containing protein</fullName>
    </submittedName>
</protein>
<dbReference type="Proteomes" id="UP000317355">
    <property type="component" value="Unassembled WGS sequence"/>
</dbReference>
<sequence length="129" mass="14020">MYEFGLTLKKPFEQALEQVRQVLMDNQLGIVSDVDVQATLKNKIGKEIPSYRILGACNPVLADRVLEAEPNAGTLLPCNLILRAVSDNETVVSFMDPVAVLGLSDSAEVRAVAVEARAKLDQVVAQLKN</sequence>
<dbReference type="InterPro" id="IPR016796">
    <property type="entry name" value="UCP021774"/>
</dbReference>